<dbReference type="GO" id="GO:0031298">
    <property type="term" value="C:replication fork protection complex"/>
    <property type="evidence" value="ECO:0007669"/>
    <property type="project" value="TreeGrafter"/>
</dbReference>
<dbReference type="GO" id="GO:0003677">
    <property type="term" value="F:DNA binding"/>
    <property type="evidence" value="ECO:0007669"/>
    <property type="project" value="TreeGrafter"/>
</dbReference>
<evidence type="ECO:0000259" key="6">
    <source>
        <dbReference type="Pfam" id="PF04821"/>
    </source>
</evidence>
<feature type="compositionally biased region" description="Acidic residues" evidence="5">
    <location>
        <begin position="1035"/>
        <end position="1044"/>
    </location>
</feature>
<dbReference type="Pfam" id="PF04821">
    <property type="entry name" value="TIMELESS"/>
    <property type="match status" value="1"/>
</dbReference>
<dbReference type="GO" id="GO:0000076">
    <property type="term" value="P:DNA replication checkpoint signaling"/>
    <property type="evidence" value="ECO:0007669"/>
    <property type="project" value="TreeGrafter"/>
</dbReference>
<organism evidence="7 8">
    <name type="scientific">Dioszegia hungarica</name>
    <dbReference type="NCBI Taxonomy" id="4972"/>
    <lineage>
        <taxon>Eukaryota</taxon>
        <taxon>Fungi</taxon>
        <taxon>Dikarya</taxon>
        <taxon>Basidiomycota</taxon>
        <taxon>Agaricomycotina</taxon>
        <taxon>Tremellomycetes</taxon>
        <taxon>Tremellales</taxon>
        <taxon>Bulleribasidiaceae</taxon>
        <taxon>Dioszegia</taxon>
    </lineage>
</organism>
<comment type="subcellular location">
    <subcellularLocation>
        <location evidence="1">Nucleus</location>
    </subcellularLocation>
</comment>
<evidence type="ECO:0000256" key="4">
    <source>
        <dbReference type="ARBA" id="ARBA00023306"/>
    </source>
</evidence>
<dbReference type="GeneID" id="77726113"/>
<proteinExistence type="predicted"/>
<comment type="caution">
    <text evidence="7">The sequence shown here is derived from an EMBL/GenBank/DDBJ whole genome shotgun (WGS) entry which is preliminary data.</text>
</comment>
<keyword evidence="2" id="KW-0236">DNA replication inhibitor</keyword>
<feature type="region of interest" description="Disordered" evidence="5">
    <location>
        <begin position="926"/>
        <end position="961"/>
    </location>
</feature>
<evidence type="ECO:0000256" key="3">
    <source>
        <dbReference type="ARBA" id="ARBA00023242"/>
    </source>
</evidence>
<keyword evidence="3" id="KW-0539">Nucleus</keyword>
<dbReference type="GO" id="GO:0043111">
    <property type="term" value="P:replication fork arrest"/>
    <property type="evidence" value="ECO:0007669"/>
    <property type="project" value="TreeGrafter"/>
</dbReference>
<protein>
    <submittedName>
        <fullName evidence="7">Topoisomerase 1-associated factor 1</fullName>
    </submittedName>
</protein>
<feature type="compositionally biased region" description="Basic residues" evidence="5">
    <location>
        <begin position="946"/>
        <end position="957"/>
    </location>
</feature>
<dbReference type="InterPro" id="IPR006906">
    <property type="entry name" value="Timeless_N"/>
</dbReference>
<feature type="region of interest" description="Disordered" evidence="5">
    <location>
        <begin position="993"/>
        <end position="1119"/>
    </location>
</feature>
<name>A0AA38HD72_9TREE</name>
<evidence type="ECO:0000256" key="2">
    <source>
        <dbReference type="ARBA" id="ARBA00022880"/>
    </source>
</evidence>
<sequence length="1119" mass="125474">MDEPDSISNRFAIFMPAVQSLVNAVGGYELVDATDGSDGREMVYRPGDSVLAVLKDLKRLWRKDDSDDERTVARCMAKAGLMKELIALLMECVDRGEWGRKVSLVACDLIAALTWPIDVQAELKEMADEPDAVTDYATLLRAQVEYKAQLLYNDRPLRSLLALILPSLAEQRKTEKDEQVISLGLHIVRNLLSIRDTVAEGTATGEKEELAHLQSTLILQLDALTYFKLFLTVASCADKSDFNNCNVLVLDILHLIFRSVKPKDLIQDQDRAPMHKLANLLDLETRQKSMKSRQGMTRHSRFGTTVAVRAGDQKLVLHRQNAINFDPGSLLDQGKKKRAGKVKKADDLSRFADLSPEALRVLQEFSVSFIESCFNVFFTSILKDIRMERSKIRDTDNTRTFYLSRFFMEYLMLVRDKQAKERETGKGKGRAEDEDEMLLGYAIVMAEMDSVKWVFSRLRTTMEETPPAWTELQACLNCFTQILLLIDAMSTSSDASDAEAAEILQNSIYYNYDILDSALTVMAQYKDQSIAYLDSVVHFAYVLLRMLEKYSKNKGFMYVRKKKARRAVRKRKEDATEAGKEVPEEYVDEEEVAGVMEGDKDLPSYAEHQFTFTAFEQKFAQEGVTNTLLSYLARFKDFDDPDQMKRVVGLMHRQVVKAKGEGLYFKVSTLHLFRRILDVKASLPNSESSRDLTQIITFVLRKFFKRIQEDPFVIVEAIQPKSRGKWQAISGYASDGDAGGGKGGRGGGGKGKKGGMADLEFVKNKKLSWGDQMSVIVSMLVENGDEQLVEWVIDVISVALAAREEIVLSTDGEPLRPTEMEDDPDAVRKFGGPSEEALEKFTRHDLDADTDERKAAVLSNAQFRLMLKLVSFEMTDEENIVDQKWFIPASIPPSNLSASKGALEQYLNAPPSLEIDPKNVIRRVRKRRARAADEDEDDVDSDGNARPRKPKPARKRKQAETQIYKSAAMIEDSDDDEAADAAFFQKEKELRAEMEALASKHGGGGGAMLKTGTKKRKRKEQGKGKGKKKGKKEPVEEEDEDEVREESPQTRRAASAVASESDDGSTEPVARKRKSSEAAPSSSPGPAPSSDEEAQSPAKTQVRTNGKSKRFVESEDESS</sequence>
<evidence type="ECO:0000313" key="8">
    <source>
        <dbReference type="Proteomes" id="UP001164286"/>
    </source>
</evidence>
<dbReference type="RefSeq" id="XP_052946568.1">
    <property type="nucleotide sequence ID" value="XM_053086912.1"/>
</dbReference>
<keyword evidence="8" id="KW-1185">Reference proteome</keyword>
<dbReference type="Proteomes" id="UP001164286">
    <property type="component" value="Unassembled WGS sequence"/>
</dbReference>
<accession>A0AA38HD72</accession>
<dbReference type="PANTHER" id="PTHR22940:SF4">
    <property type="entry name" value="PROTEIN TIMELESS HOMOLOG"/>
    <property type="match status" value="1"/>
</dbReference>
<evidence type="ECO:0000256" key="1">
    <source>
        <dbReference type="ARBA" id="ARBA00004123"/>
    </source>
</evidence>
<dbReference type="EMBL" id="JAKWFO010000005">
    <property type="protein sequence ID" value="KAI9636791.1"/>
    <property type="molecule type" value="Genomic_DNA"/>
</dbReference>
<dbReference type="InterPro" id="IPR044998">
    <property type="entry name" value="Timeless"/>
</dbReference>
<feature type="compositionally biased region" description="Basic residues" evidence="5">
    <location>
        <begin position="1012"/>
        <end position="1031"/>
    </location>
</feature>
<feature type="domain" description="Timeless N-terminal" evidence="6">
    <location>
        <begin position="43"/>
        <end position="308"/>
    </location>
</feature>
<dbReference type="PANTHER" id="PTHR22940">
    <property type="entry name" value="TIMEOUT/TIMELESS-2"/>
    <property type="match status" value="1"/>
</dbReference>
<gene>
    <name evidence="7" type="ORF">MKK02DRAFT_24628</name>
</gene>
<dbReference type="GO" id="GO:0006281">
    <property type="term" value="P:DNA repair"/>
    <property type="evidence" value="ECO:0007669"/>
    <property type="project" value="TreeGrafter"/>
</dbReference>
<keyword evidence="4" id="KW-0131">Cell cycle</keyword>
<dbReference type="AlphaFoldDB" id="A0AA38HD72"/>
<reference evidence="7" key="1">
    <citation type="journal article" date="2022" name="G3 (Bethesda)">
        <title>High quality genome of the basidiomycete yeast Dioszegia hungarica PDD-24b-2 isolated from cloud water.</title>
        <authorList>
            <person name="Jarrige D."/>
            <person name="Haridas S."/>
            <person name="Bleykasten-Grosshans C."/>
            <person name="Joly M."/>
            <person name="Nadalig T."/>
            <person name="Sancelme M."/>
            <person name="Vuilleumier S."/>
            <person name="Grigoriev I.V."/>
            <person name="Amato P."/>
            <person name="Bringel F."/>
        </authorList>
    </citation>
    <scope>NUCLEOTIDE SEQUENCE</scope>
    <source>
        <strain evidence="7">PDD-24b-2</strain>
    </source>
</reference>
<evidence type="ECO:0000256" key="5">
    <source>
        <dbReference type="SAM" id="MobiDB-lite"/>
    </source>
</evidence>
<evidence type="ECO:0000313" key="7">
    <source>
        <dbReference type="EMBL" id="KAI9636791.1"/>
    </source>
</evidence>